<dbReference type="AlphaFoldDB" id="A7J048"/>
<protein>
    <submittedName>
        <fullName evidence="1">Ribosomal protein S3</fullName>
    </submittedName>
</protein>
<proteinExistence type="predicted"/>
<geneLocation type="mitochondrion" evidence="1"/>
<keyword evidence="1" id="KW-0496">Mitochondrion</keyword>
<accession>A7J048</accession>
<gene>
    <name evidence="1" type="primary">rps3</name>
</gene>
<keyword evidence="1" id="KW-0689">Ribosomal protein</keyword>
<name>A7J048_ALAES</name>
<keyword evidence="1" id="KW-0687">Ribonucleoprotein</keyword>
<sequence>MAQKAHPTILRPENTLYQGCTPWDKPRFYFI</sequence>
<organism evidence="1">
    <name type="scientific">Alaria esculenta</name>
    <name type="common">Irish wakame</name>
    <name type="synonym">Fucus esculentus</name>
    <dbReference type="NCBI Taxonomy" id="2889"/>
    <lineage>
        <taxon>Eukaryota</taxon>
        <taxon>Sar</taxon>
        <taxon>Stramenopiles</taxon>
        <taxon>Ochrophyta</taxon>
        <taxon>PX clade</taxon>
        <taxon>Phaeophyceae</taxon>
        <taxon>Laminariales</taxon>
        <taxon>Alariaceae</taxon>
        <taxon>Alaria</taxon>
    </lineage>
</organism>
<evidence type="ECO:0000313" key="1">
    <source>
        <dbReference type="EMBL" id="ABK34854.1"/>
    </source>
</evidence>
<dbReference type="EMBL" id="DQ841597">
    <property type="protein sequence ID" value="ABK34854.1"/>
    <property type="molecule type" value="Genomic_DNA"/>
</dbReference>
<dbReference type="GO" id="GO:0005840">
    <property type="term" value="C:ribosome"/>
    <property type="evidence" value="ECO:0007669"/>
    <property type="project" value="UniProtKB-KW"/>
</dbReference>
<reference evidence="1" key="1">
    <citation type="submission" date="2006-07" db="EMBL/GenBank/DDBJ databases">
        <title>Conservation and polymorphism of mitochondrial intergenic sequences in brown seaweeds.</title>
        <authorList>
            <person name="Engel C.R."/>
            <person name="Billard E."/>
            <person name="Voisin M."/>
            <person name="Viard F."/>
        </authorList>
    </citation>
    <scope>NUCLEOTIDE SEQUENCE</scope>
    <source>
        <strain evidence="1">Ae1</strain>
    </source>
</reference>
<feature type="non-terminal residue" evidence="1">
    <location>
        <position position="31"/>
    </location>
</feature>